<dbReference type="KEGG" id="ccas:EIB73_00045"/>
<keyword evidence="2 9" id="KW-0813">Transport</keyword>
<dbReference type="NCBIfam" id="TIGR04057">
    <property type="entry name" value="SusC_RagA_signa"/>
    <property type="match status" value="1"/>
</dbReference>
<dbReference type="NCBIfam" id="TIGR04056">
    <property type="entry name" value="OMP_RagA_SusC"/>
    <property type="match status" value="1"/>
</dbReference>
<dbReference type="InterPro" id="IPR023997">
    <property type="entry name" value="TonB-dep_OMP_SusC/RagA_CS"/>
</dbReference>
<feature type="signal peptide" evidence="11">
    <location>
        <begin position="1"/>
        <end position="25"/>
    </location>
</feature>
<evidence type="ECO:0000259" key="12">
    <source>
        <dbReference type="Pfam" id="PF00593"/>
    </source>
</evidence>
<name>A0A3G8XIN0_9FLAO</name>
<evidence type="ECO:0000256" key="2">
    <source>
        <dbReference type="ARBA" id="ARBA00022448"/>
    </source>
</evidence>
<evidence type="ECO:0000313" key="15">
    <source>
        <dbReference type="Proteomes" id="UP000270185"/>
    </source>
</evidence>
<feature type="chain" id="PRO_5018232775" evidence="11">
    <location>
        <begin position="26"/>
        <end position="906"/>
    </location>
</feature>
<dbReference type="Gene3D" id="2.170.130.10">
    <property type="entry name" value="TonB-dependent receptor, plug domain"/>
    <property type="match status" value="1"/>
</dbReference>
<evidence type="ECO:0000256" key="6">
    <source>
        <dbReference type="ARBA" id="ARBA00023077"/>
    </source>
</evidence>
<comment type="subcellular location">
    <subcellularLocation>
        <location evidence="1 9">Cell outer membrane</location>
        <topology evidence="1 9">Multi-pass membrane protein</topology>
    </subcellularLocation>
</comment>
<evidence type="ECO:0000256" key="5">
    <source>
        <dbReference type="ARBA" id="ARBA00022729"/>
    </source>
</evidence>
<protein>
    <submittedName>
        <fullName evidence="14">SusC/RagA family TonB-linked outer membrane protein</fullName>
    </submittedName>
</protein>
<dbReference type="AlphaFoldDB" id="A0A3G8XIN0"/>
<dbReference type="OrthoDB" id="9768177at2"/>
<evidence type="ECO:0000256" key="3">
    <source>
        <dbReference type="ARBA" id="ARBA00022452"/>
    </source>
</evidence>
<keyword evidence="7 9" id="KW-0472">Membrane</keyword>
<sequence length="906" mass="100501">MRNYTKVLKIAPAFLLLGAMLDAQTTDSVKTADIEQVVLIGYGAKKKSDLTGSITAISAKDFNGGSITSPEELIQGKASGIQITTNSGAPGAGSTIRIRGGASLNASNDPLIVIDGVPVDNSGIAGASNPLSLINPNDIESFNILKDASAAAIYGSRASNGVIIITTKKGTSGKLKANYTTTTSVYEKMGNIDMLSADDFRKLVIDKGTPLYQSFLGKANTNWQNEIYQTALGFDNNISLSGGVKGLPYRLSLGYLNQDGIIRTNNIERSTAALNLNPKLFDKHLDINFNIKGSYVENRFKDDRAVGSAIVFDPTQSVYNSDFAEYGGYWEWLNTTGTPNTNATKNPLSFLNQREDLSYVRRVLGNIQFDYKMHFLPELRANLNLGYDYSDSNGNTTVLPTAAIEYYRSGSYRSYSQEKKNKLLEFYLNYTKNFESIKSLVDLTAGYSYQDWQRSDPFAPTLFGDGTKDPSAGNDGFTQNTLLSYFARLNYTFNNKYLFTGSIRRDASSRFGKDNRVGYFPSAAVAWRIDQEDFLKGSSTISTLKLRAGWGETGQQDISNSGDYPYLARYVISNSGAQYQIGSDFYNTLRAQGYDANIKWETTTTTNLGLDFGFLNDRINGNIELYQKDTKDLLSVVPVPAGANLTNLLLTNVGDMRNRGIELNLNAAVIKSDSFNWDVNFNLTHYKSEITDLASTQVLTGGIGGGTGSTIQVHSEGYMPNAFYVYQQVYDQIGMPVEGQYVDLNDDGIINSEDLYRYKSPAPDVLFGFSSKMDYKNWDLGFSLRASIGNYVYNNVASQYGNLQGIGLNNYLQNVNYSYFDTQFITAQYQSDYYVENASFLRMDNINLGYNFPNFFNDTRLRVFGSVQNAFIITNYSGLDPEVFNGIDNNLYQRPRVYSLGLNFQF</sequence>
<evidence type="ECO:0000259" key="13">
    <source>
        <dbReference type="Pfam" id="PF07715"/>
    </source>
</evidence>
<feature type="domain" description="TonB-dependent receptor-like beta-barrel" evidence="12">
    <location>
        <begin position="323"/>
        <end position="869"/>
    </location>
</feature>
<evidence type="ECO:0000256" key="9">
    <source>
        <dbReference type="PROSITE-ProRule" id="PRU01360"/>
    </source>
</evidence>
<dbReference type="Proteomes" id="UP000270185">
    <property type="component" value="Chromosome"/>
</dbReference>
<dbReference type="InterPro" id="IPR039426">
    <property type="entry name" value="TonB-dep_rcpt-like"/>
</dbReference>
<dbReference type="InterPro" id="IPR037066">
    <property type="entry name" value="Plug_dom_sf"/>
</dbReference>
<reference evidence="15" key="1">
    <citation type="submission" date="2018-11" db="EMBL/GenBank/DDBJ databases">
        <title>Proposal to divide the Flavobacteriaceae and reorganize its genera based on Amino Acid Identity values calculated from whole genome sequences.</title>
        <authorList>
            <person name="Nicholson A.C."/>
            <person name="Gulvik C.A."/>
            <person name="Whitney A.M."/>
            <person name="Humrighouse B.W."/>
            <person name="Bell M."/>
            <person name="Holmes B."/>
            <person name="Steigerwalt A.G."/>
            <person name="Villarma A."/>
            <person name="Sheth M."/>
            <person name="Batra D."/>
            <person name="Pryor J."/>
            <person name="Bernardet J.-F."/>
            <person name="Hugo C."/>
            <person name="Kampfer P."/>
            <person name="Newman J.D."/>
            <person name="McQuiston J.R."/>
        </authorList>
    </citation>
    <scope>NUCLEOTIDE SEQUENCE [LARGE SCALE GENOMIC DNA]</scope>
    <source>
        <strain evidence="15">G0081</strain>
    </source>
</reference>
<dbReference type="InterPro" id="IPR010917">
    <property type="entry name" value="TonB_rcpt_CS"/>
</dbReference>
<dbReference type="EMBL" id="CP034159">
    <property type="protein sequence ID" value="AZI31657.1"/>
    <property type="molecule type" value="Genomic_DNA"/>
</dbReference>
<comment type="similarity">
    <text evidence="9 10">Belongs to the TonB-dependent receptor family.</text>
</comment>
<dbReference type="SUPFAM" id="SSF56935">
    <property type="entry name" value="Porins"/>
    <property type="match status" value="1"/>
</dbReference>
<organism evidence="14 15">
    <name type="scientific">Kaistella carnis</name>
    <dbReference type="NCBI Taxonomy" id="1241979"/>
    <lineage>
        <taxon>Bacteria</taxon>
        <taxon>Pseudomonadati</taxon>
        <taxon>Bacteroidota</taxon>
        <taxon>Flavobacteriia</taxon>
        <taxon>Flavobacteriales</taxon>
        <taxon>Weeksellaceae</taxon>
        <taxon>Chryseobacterium group</taxon>
        <taxon>Kaistella</taxon>
    </lineage>
</organism>
<keyword evidence="3 9" id="KW-1134">Transmembrane beta strand</keyword>
<dbReference type="InterPro" id="IPR012910">
    <property type="entry name" value="Plug_dom"/>
</dbReference>
<evidence type="ECO:0000256" key="7">
    <source>
        <dbReference type="ARBA" id="ARBA00023136"/>
    </source>
</evidence>
<evidence type="ECO:0000256" key="10">
    <source>
        <dbReference type="RuleBase" id="RU003357"/>
    </source>
</evidence>
<accession>A0A3G8XIN0</accession>
<keyword evidence="4 9" id="KW-0812">Transmembrane</keyword>
<dbReference type="InterPro" id="IPR023996">
    <property type="entry name" value="TonB-dep_OMP_SusC/RagA"/>
</dbReference>
<proteinExistence type="inferred from homology"/>
<evidence type="ECO:0000313" key="14">
    <source>
        <dbReference type="EMBL" id="AZI31657.1"/>
    </source>
</evidence>
<dbReference type="InterPro" id="IPR000531">
    <property type="entry name" value="Beta-barrel_TonB"/>
</dbReference>
<dbReference type="Pfam" id="PF00593">
    <property type="entry name" value="TonB_dep_Rec_b-barrel"/>
    <property type="match status" value="1"/>
</dbReference>
<keyword evidence="15" id="KW-1185">Reference proteome</keyword>
<evidence type="ECO:0000256" key="4">
    <source>
        <dbReference type="ARBA" id="ARBA00022692"/>
    </source>
</evidence>
<gene>
    <name evidence="14" type="ORF">EIB73_00045</name>
</gene>
<evidence type="ECO:0000256" key="8">
    <source>
        <dbReference type="ARBA" id="ARBA00023237"/>
    </source>
</evidence>
<keyword evidence="5 11" id="KW-0732">Signal</keyword>
<dbReference type="InterPro" id="IPR036942">
    <property type="entry name" value="Beta-barrel_TonB_sf"/>
</dbReference>
<evidence type="ECO:0000256" key="1">
    <source>
        <dbReference type="ARBA" id="ARBA00004571"/>
    </source>
</evidence>
<dbReference type="FunFam" id="2.170.130.10:FF:000008">
    <property type="entry name" value="SusC/RagA family TonB-linked outer membrane protein"/>
    <property type="match status" value="1"/>
</dbReference>
<evidence type="ECO:0000256" key="11">
    <source>
        <dbReference type="SAM" id="SignalP"/>
    </source>
</evidence>
<dbReference type="Pfam" id="PF07715">
    <property type="entry name" value="Plug"/>
    <property type="match status" value="1"/>
</dbReference>
<dbReference type="PROSITE" id="PS01156">
    <property type="entry name" value="TONB_DEPENDENT_REC_2"/>
    <property type="match status" value="1"/>
</dbReference>
<keyword evidence="6 10" id="KW-0798">TonB box</keyword>
<dbReference type="PROSITE" id="PS52016">
    <property type="entry name" value="TONB_DEPENDENT_REC_3"/>
    <property type="match status" value="1"/>
</dbReference>
<dbReference type="GO" id="GO:0009279">
    <property type="term" value="C:cell outer membrane"/>
    <property type="evidence" value="ECO:0007669"/>
    <property type="project" value="UniProtKB-SubCell"/>
</dbReference>
<keyword evidence="8 9" id="KW-0998">Cell outer membrane</keyword>
<dbReference type="Gene3D" id="2.40.170.20">
    <property type="entry name" value="TonB-dependent receptor, beta-barrel domain"/>
    <property type="match status" value="1"/>
</dbReference>
<feature type="domain" description="TonB-dependent receptor plug" evidence="13">
    <location>
        <begin position="47"/>
        <end position="162"/>
    </location>
</feature>